<dbReference type="Gene3D" id="2.60.40.10">
    <property type="entry name" value="Immunoglobulins"/>
    <property type="match status" value="3"/>
</dbReference>
<dbReference type="CDD" id="cd00096">
    <property type="entry name" value="Ig"/>
    <property type="match status" value="2"/>
</dbReference>
<comment type="caution">
    <text evidence="6">The sequence shown here is derived from an EMBL/GenBank/DDBJ whole genome shotgun (WGS) entry which is preliminary data.</text>
</comment>
<dbReference type="PANTHER" id="PTHR45080:SF8">
    <property type="entry name" value="IG-LIKE DOMAIN-CONTAINING PROTEIN"/>
    <property type="match status" value="1"/>
</dbReference>
<evidence type="ECO:0000256" key="3">
    <source>
        <dbReference type="ARBA" id="ARBA00023157"/>
    </source>
</evidence>
<feature type="domain" description="Ig-like" evidence="5">
    <location>
        <begin position="245"/>
        <end position="337"/>
    </location>
</feature>
<protein>
    <recommendedName>
        <fullName evidence="5">Ig-like domain-containing protein</fullName>
    </recommendedName>
</protein>
<evidence type="ECO:0000256" key="1">
    <source>
        <dbReference type="ARBA" id="ARBA00006692"/>
    </source>
</evidence>
<keyword evidence="3" id="KW-1015">Disulfide bond</keyword>
<dbReference type="FunFam" id="2.60.40.10:FF:000080">
    <property type="entry name" value="Myosin light chain kinase, smooth muscle"/>
    <property type="match status" value="1"/>
</dbReference>
<sequence length="870" mass="96460">MDVISCDEWASAPPAILTDSRSIDIKWLRDGEELSASEKFELVPLDDVGFTRLKVLDAGPEDSGEYTCVVKCFGLLHDARPLAARTVSSSSNVVIEKTTVDVEQPVESAAVVPEQQPKLDFAKQLVPEFRKVSESQTDLLLECRIETDMEPVKVKWLLNAEELTMSDRLETCFAKDTGYISLIIHKVQPLDSGEYTCIVSGTVMESATVRSIEKTIRSTVKIIIEAEADEQVEEVITETVTPESPIFMTELSPVRVCEGEEIYLTAVVKGVPQPLEVVWKHDGIPLQLDTTDAILYYAPESGLCELTISEAFPEDSGIYSVEATNEFGLAITQTEVIVFREEDESSKITPMEEQAEQAVGLETPVEFSSDMTEVQPTIQMTESITETIRPLTIEVMQPKVVQKDQVDSTTTKYPELCSPVEVMPQLPDMAYCEHYVEEKDIYVELEEPSEIPLDEVLEDEGESLSSIAVALDVLIPYDALSIDETSFATEEMERMASIPSLVEITPSQVMYADLTELSEVKAAEIPDQQEIVPAEAEEGEVKKMTEDLTVKKEEKEEKQKYVIEVSAGAQVTKRGKSTDLEVDKALSEVETQNQEIGYPSVELQKQFKVIEEKMQEITSQVQQVEYTVLQEERTQIEKVEDVKIHEFPTEAAAVVPQAVTVPAETGPYLESIVVDEVRSELGRIEPIMEGEFHGPVAIGSAQLEQVVSEASMVEHVIEVRSIEVECAETWTFEVLDGVFSSVGFGDIVGSVSLRVGVESVVDRTLSLALAHKPHGRLFLSDENIVSSHIASSISCVGVLIPDQLSEIVPPSSVEFTDNLLETEVPHIVQQPLAEELQTGKRLIYLTPTVIIWYEAAHPPAIIIPRKLFNI</sequence>
<accession>A0A8J4SL71</accession>
<dbReference type="OrthoDB" id="6263283at2759"/>
<keyword evidence="2" id="KW-0732">Signal</keyword>
<evidence type="ECO:0000313" key="7">
    <source>
        <dbReference type="Proteomes" id="UP000748531"/>
    </source>
</evidence>
<dbReference type="Proteomes" id="UP000748531">
    <property type="component" value="Unassembled WGS sequence"/>
</dbReference>
<keyword evidence="4" id="KW-0393">Immunoglobulin domain</keyword>
<comment type="similarity">
    <text evidence="1">Belongs to the protein kinase superfamily. CAMK Ser/Thr protein kinase family.</text>
</comment>
<dbReference type="AlphaFoldDB" id="A0A8J4SL71"/>
<dbReference type="InterPro" id="IPR013783">
    <property type="entry name" value="Ig-like_fold"/>
</dbReference>
<proteinExistence type="inferred from homology"/>
<dbReference type="PROSITE" id="PS50835">
    <property type="entry name" value="IG_LIKE"/>
    <property type="match status" value="3"/>
</dbReference>
<keyword evidence="7" id="KW-1185">Reference proteome</keyword>
<dbReference type="InterPro" id="IPR007110">
    <property type="entry name" value="Ig-like_dom"/>
</dbReference>
<dbReference type="PANTHER" id="PTHR45080">
    <property type="entry name" value="CONTACTIN 5"/>
    <property type="match status" value="1"/>
</dbReference>
<dbReference type="GO" id="GO:0005886">
    <property type="term" value="C:plasma membrane"/>
    <property type="evidence" value="ECO:0007669"/>
    <property type="project" value="TreeGrafter"/>
</dbReference>
<dbReference type="EMBL" id="LUCH01008551">
    <property type="protein sequence ID" value="KAF5396302.1"/>
    <property type="molecule type" value="Genomic_DNA"/>
</dbReference>
<dbReference type="InterPro" id="IPR050958">
    <property type="entry name" value="Cell_Adh-Cytoskel_Orgn"/>
</dbReference>
<dbReference type="SMART" id="SM00409">
    <property type="entry name" value="IG"/>
    <property type="match status" value="3"/>
</dbReference>
<dbReference type="SMART" id="SM00408">
    <property type="entry name" value="IGc2"/>
    <property type="match status" value="2"/>
</dbReference>
<dbReference type="InterPro" id="IPR003599">
    <property type="entry name" value="Ig_sub"/>
</dbReference>
<organism evidence="6 7">
    <name type="scientific">Paragonimus heterotremus</name>
    <dbReference type="NCBI Taxonomy" id="100268"/>
    <lineage>
        <taxon>Eukaryota</taxon>
        <taxon>Metazoa</taxon>
        <taxon>Spiralia</taxon>
        <taxon>Lophotrochozoa</taxon>
        <taxon>Platyhelminthes</taxon>
        <taxon>Trematoda</taxon>
        <taxon>Digenea</taxon>
        <taxon>Plagiorchiida</taxon>
        <taxon>Troglotremata</taxon>
        <taxon>Troglotrematidae</taxon>
        <taxon>Paragonimus</taxon>
    </lineage>
</organism>
<feature type="domain" description="Ig-like" evidence="5">
    <location>
        <begin position="117"/>
        <end position="210"/>
    </location>
</feature>
<dbReference type="Pfam" id="PF07679">
    <property type="entry name" value="I-set"/>
    <property type="match status" value="3"/>
</dbReference>
<name>A0A8J4SL71_9TREM</name>
<dbReference type="InterPro" id="IPR013098">
    <property type="entry name" value="Ig_I-set"/>
</dbReference>
<dbReference type="SUPFAM" id="SSF48726">
    <property type="entry name" value="Immunoglobulin"/>
    <property type="match status" value="3"/>
</dbReference>
<evidence type="ECO:0000256" key="2">
    <source>
        <dbReference type="ARBA" id="ARBA00022729"/>
    </source>
</evidence>
<evidence type="ECO:0000259" key="5">
    <source>
        <dbReference type="PROSITE" id="PS50835"/>
    </source>
</evidence>
<feature type="domain" description="Ig-like" evidence="5">
    <location>
        <begin position="1"/>
        <end position="88"/>
    </location>
</feature>
<dbReference type="InterPro" id="IPR003598">
    <property type="entry name" value="Ig_sub2"/>
</dbReference>
<evidence type="ECO:0000313" key="6">
    <source>
        <dbReference type="EMBL" id="KAF5396302.1"/>
    </source>
</evidence>
<gene>
    <name evidence="6" type="ORF">PHET_10745</name>
</gene>
<reference evidence="6" key="1">
    <citation type="submission" date="2019-05" db="EMBL/GenBank/DDBJ databases">
        <title>Annotation for the trematode Paragonimus heterotremus.</title>
        <authorList>
            <person name="Choi Y.-J."/>
        </authorList>
    </citation>
    <scope>NUCLEOTIDE SEQUENCE</scope>
    <source>
        <strain evidence="6">LC</strain>
    </source>
</reference>
<dbReference type="InterPro" id="IPR036179">
    <property type="entry name" value="Ig-like_dom_sf"/>
</dbReference>
<evidence type="ECO:0000256" key="4">
    <source>
        <dbReference type="ARBA" id="ARBA00023319"/>
    </source>
</evidence>
<dbReference type="GO" id="GO:0007156">
    <property type="term" value="P:homophilic cell adhesion via plasma membrane adhesion molecules"/>
    <property type="evidence" value="ECO:0007669"/>
    <property type="project" value="TreeGrafter"/>
</dbReference>